<keyword evidence="6" id="KW-0456">Lyase</keyword>
<dbReference type="Pfam" id="PF01081">
    <property type="entry name" value="Aldolase"/>
    <property type="match status" value="1"/>
</dbReference>
<evidence type="ECO:0000256" key="2">
    <source>
        <dbReference type="ARBA" id="ARBA00004736"/>
    </source>
</evidence>
<sequence>MASAINKITFSPAWHDRIKKSGVIATIVLDDPDAAVPLANALCDGGVDCIELTLRTEGALEALRRMSSEVPRALVGAGTVLTPQQVHACVAAGAKFGVSPGTNPRVVQEAQDAGWSFAPGVCTPSDVERALELSCTLLKFFPCEPCGGLPYLRSMAAPFTHLGVQFVPLGGIDERNAASYLGDPLVPAIGGSWLAPKQLIEQRDWNAITTRARAIRELIDRTRGGNS</sequence>
<dbReference type="InterPro" id="IPR013785">
    <property type="entry name" value="Aldolase_TIM"/>
</dbReference>
<comment type="subunit">
    <text evidence="4">Homotrimer.</text>
</comment>
<accession>A0A366HSE2</accession>
<dbReference type="Gene3D" id="3.20.20.70">
    <property type="entry name" value="Aldolase class I"/>
    <property type="match status" value="1"/>
</dbReference>
<evidence type="ECO:0000256" key="3">
    <source>
        <dbReference type="ARBA" id="ARBA00006906"/>
    </source>
</evidence>
<gene>
    <name evidence="8" type="ORF">DES53_102227</name>
</gene>
<comment type="catalytic activity">
    <reaction evidence="1">
        <text>2-dehydro-3-deoxy-6-phospho-D-gluconate = D-glyceraldehyde 3-phosphate + pyruvate</text>
        <dbReference type="Rhea" id="RHEA:17089"/>
        <dbReference type="ChEBI" id="CHEBI:15361"/>
        <dbReference type="ChEBI" id="CHEBI:57569"/>
        <dbReference type="ChEBI" id="CHEBI:59776"/>
        <dbReference type="EC" id="4.1.2.14"/>
    </reaction>
</comment>
<dbReference type="NCBIfam" id="TIGR01182">
    <property type="entry name" value="eda"/>
    <property type="match status" value="1"/>
</dbReference>
<dbReference type="SUPFAM" id="SSF51569">
    <property type="entry name" value="Aldolase"/>
    <property type="match status" value="1"/>
</dbReference>
<dbReference type="EMBL" id="QNRR01000002">
    <property type="protein sequence ID" value="RBP45844.1"/>
    <property type="molecule type" value="Genomic_DNA"/>
</dbReference>
<evidence type="ECO:0000256" key="5">
    <source>
        <dbReference type="ARBA" id="ARBA00013063"/>
    </source>
</evidence>
<dbReference type="InterPro" id="IPR031337">
    <property type="entry name" value="KDPG/KHG_AS_1"/>
</dbReference>
<evidence type="ECO:0000313" key="9">
    <source>
        <dbReference type="Proteomes" id="UP000253426"/>
    </source>
</evidence>
<evidence type="ECO:0000256" key="7">
    <source>
        <dbReference type="ARBA" id="ARBA00023277"/>
    </source>
</evidence>
<dbReference type="OrthoDB" id="9802667at2"/>
<dbReference type="GO" id="GO:0008675">
    <property type="term" value="F:2-dehydro-3-deoxy-phosphogluconate aldolase activity"/>
    <property type="evidence" value="ECO:0007669"/>
    <property type="project" value="UniProtKB-EC"/>
</dbReference>
<keyword evidence="7" id="KW-0119">Carbohydrate metabolism</keyword>
<dbReference type="PROSITE" id="PS00159">
    <property type="entry name" value="ALDOLASE_KDPG_KHG_1"/>
    <property type="match status" value="1"/>
</dbReference>
<dbReference type="EC" id="4.1.2.14" evidence="5"/>
<dbReference type="Proteomes" id="UP000253426">
    <property type="component" value="Unassembled WGS sequence"/>
</dbReference>
<comment type="caution">
    <text evidence="8">The sequence shown here is derived from an EMBL/GenBank/DDBJ whole genome shotgun (WGS) entry which is preliminary data.</text>
</comment>
<evidence type="ECO:0000256" key="4">
    <source>
        <dbReference type="ARBA" id="ARBA00011233"/>
    </source>
</evidence>
<dbReference type="AlphaFoldDB" id="A0A366HSE2"/>
<evidence type="ECO:0000313" key="8">
    <source>
        <dbReference type="EMBL" id="RBP45844.1"/>
    </source>
</evidence>
<comment type="similarity">
    <text evidence="3">Belongs to the KHG/KDPG aldolase family.</text>
</comment>
<reference evidence="8 9" key="1">
    <citation type="submission" date="2018-06" db="EMBL/GenBank/DDBJ databases">
        <title>Genomic Encyclopedia of Type Strains, Phase IV (KMG-IV): sequencing the most valuable type-strain genomes for metagenomic binning, comparative biology and taxonomic classification.</title>
        <authorList>
            <person name="Goeker M."/>
        </authorList>
    </citation>
    <scope>NUCLEOTIDE SEQUENCE [LARGE SCALE GENOMIC DNA]</scope>
    <source>
        <strain evidence="8 9">DSM 25532</strain>
    </source>
</reference>
<organism evidence="8 9">
    <name type="scientific">Roseimicrobium gellanilyticum</name>
    <dbReference type="NCBI Taxonomy" id="748857"/>
    <lineage>
        <taxon>Bacteria</taxon>
        <taxon>Pseudomonadati</taxon>
        <taxon>Verrucomicrobiota</taxon>
        <taxon>Verrucomicrobiia</taxon>
        <taxon>Verrucomicrobiales</taxon>
        <taxon>Verrucomicrobiaceae</taxon>
        <taxon>Roseimicrobium</taxon>
    </lineage>
</organism>
<dbReference type="RefSeq" id="WP_113957413.1">
    <property type="nucleotide sequence ID" value="NZ_QNRR01000002.1"/>
</dbReference>
<keyword evidence="9" id="KW-1185">Reference proteome</keyword>
<evidence type="ECO:0000256" key="6">
    <source>
        <dbReference type="ARBA" id="ARBA00023239"/>
    </source>
</evidence>
<dbReference type="InterPro" id="IPR000887">
    <property type="entry name" value="Aldlse_KDPG_KHG"/>
</dbReference>
<dbReference type="PANTHER" id="PTHR30246:SF1">
    <property type="entry name" value="2-DEHYDRO-3-DEOXY-6-PHOSPHOGALACTONATE ALDOLASE-RELATED"/>
    <property type="match status" value="1"/>
</dbReference>
<comment type="pathway">
    <text evidence="2">Carbohydrate acid metabolism; 2-dehydro-3-deoxy-D-gluconate degradation; D-glyceraldehyde 3-phosphate and pyruvate from 2-dehydro-3-deoxy-D-gluconate: step 2/2.</text>
</comment>
<dbReference type="PANTHER" id="PTHR30246">
    <property type="entry name" value="2-KETO-3-DEOXY-6-PHOSPHOGLUCONATE ALDOLASE"/>
    <property type="match status" value="1"/>
</dbReference>
<proteinExistence type="inferred from homology"/>
<evidence type="ECO:0000256" key="1">
    <source>
        <dbReference type="ARBA" id="ARBA00000654"/>
    </source>
</evidence>
<name>A0A366HSE2_9BACT</name>
<protein>
    <recommendedName>
        <fullName evidence="5">2-dehydro-3-deoxy-phosphogluconate aldolase</fullName>
        <ecNumber evidence="5">4.1.2.14</ecNumber>
    </recommendedName>
</protein>
<dbReference type="CDD" id="cd00452">
    <property type="entry name" value="KDPG_aldolase"/>
    <property type="match status" value="1"/>
</dbReference>